<keyword evidence="2" id="KW-1185">Reference proteome</keyword>
<comment type="caution">
    <text evidence="1">The sequence shown here is derived from an EMBL/GenBank/DDBJ whole genome shotgun (WGS) entry which is preliminary data.</text>
</comment>
<dbReference type="RefSeq" id="WP_386076459.1">
    <property type="nucleotide sequence ID" value="NZ_JBHTJT010000038.1"/>
</dbReference>
<dbReference type="Gene3D" id="3.90.850.10">
    <property type="entry name" value="Fumarylacetoacetase-like, C-terminal domain"/>
    <property type="match status" value="1"/>
</dbReference>
<organism evidence="1 2">
    <name type="scientific">Tropicimonas aquimaris</name>
    <dbReference type="NCBI Taxonomy" id="914152"/>
    <lineage>
        <taxon>Bacteria</taxon>
        <taxon>Pseudomonadati</taxon>
        <taxon>Pseudomonadota</taxon>
        <taxon>Alphaproteobacteria</taxon>
        <taxon>Rhodobacterales</taxon>
        <taxon>Roseobacteraceae</taxon>
        <taxon>Tropicimonas</taxon>
    </lineage>
</organism>
<evidence type="ECO:0000313" key="1">
    <source>
        <dbReference type="EMBL" id="MFD0981457.1"/>
    </source>
</evidence>
<dbReference type="Proteomes" id="UP001597108">
    <property type="component" value="Unassembled WGS sequence"/>
</dbReference>
<dbReference type="InterPro" id="IPR036663">
    <property type="entry name" value="Fumarylacetoacetase_C_sf"/>
</dbReference>
<accession>A0ABW3ITI5</accession>
<reference evidence="2" key="1">
    <citation type="journal article" date="2019" name="Int. J. Syst. Evol. Microbiol.">
        <title>The Global Catalogue of Microorganisms (GCM) 10K type strain sequencing project: providing services to taxonomists for standard genome sequencing and annotation.</title>
        <authorList>
            <consortium name="The Broad Institute Genomics Platform"/>
            <consortium name="The Broad Institute Genome Sequencing Center for Infectious Disease"/>
            <person name="Wu L."/>
            <person name="Ma J."/>
        </authorList>
    </citation>
    <scope>NUCLEOTIDE SEQUENCE [LARGE SCALE GENOMIC DNA]</scope>
    <source>
        <strain evidence="2">CCUG 60524</strain>
    </source>
</reference>
<sequence length="240" mass="25108">MNDVVKLIEDLVAAHRTGERISPTVAGLSREEILRVQSGVAGALGAVAGFKVAPVPGSEPILAPIPACYVVENGGQKPVTERFGVELEVGFELMRPLPEGGAPEQLEDYFRPCAMFELVDTRLAGEAAEDAAYKFADLQINAGYVQGDVLEGWDGSDFGVVTARLKAGEEMPLDGETSVSGGSALSNLRLFLDKVGDHCGGLEVGQIVITGSICGLLFFPKGTELAGEIDGVGKVAVSFV</sequence>
<proteinExistence type="predicted"/>
<protein>
    <submittedName>
        <fullName evidence="1">Hydratase</fullName>
    </submittedName>
</protein>
<dbReference type="SUPFAM" id="SSF56529">
    <property type="entry name" value="FAH"/>
    <property type="match status" value="1"/>
</dbReference>
<name>A0ABW3ITI5_9RHOB</name>
<gene>
    <name evidence="1" type="ORF">ACFQ2S_17605</name>
</gene>
<evidence type="ECO:0000313" key="2">
    <source>
        <dbReference type="Proteomes" id="UP001597108"/>
    </source>
</evidence>
<dbReference type="EMBL" id="JBHTJT010000038">
    <property type="protein sequence ID" value="MFD0981457.1"/>
    <property type="molecule type" value="Genomic_DNA"/>
</dbReference>